<keyword evidence="3" id="KW-1185">Reference proteome</keyword>
<feature type="region of interest" description="Disordered" evidence="1">
    <location>
        <begin position="646"/>
        <end position="724"/>
    </location>
</feature>
<name>A0A9P6W2F6_RHOMI</name>
<comment type="caution">
    <text evidence="2">The sequence shown here is derived from an EMBL/GenBank/DDBJ whole genome shotgun (WGS) entry which is preliminary data.</text>
</comment>
<evidence type="ECO:0000313" key="3">
    <source>
        <dbReference type="Proteomes" id="UP000777482"/>
    </source>
</evidence>
<feature type="compositionally biased region" description="Pro residues" evidence="1">
    <location>
        <begin position="70"/>
        <end position="83"/>
    </location>
</feature>
<feature type="region of interest" description="Disordered" evidence="1">
    <location>
        <begin position="510"/>
        <end position="533"/>
    </location>
</feature>
<proteinExistence type="predicted"/>
<feature type="region of interest" description="Disordered" evidence="1">
    <location>
        <begin position="47"/>
        <end position="83"/>
    </location>
</feature>
<feature type="region of interest" description="Disordered" evidence="1">
    <location>
        <begin position="123"/>
        <end position="147"/>
    </location>
</feature>
<feature type="compositionally biased region" description="Polar residues" evidence="1">
    <location>
        <begin position="646"/>
        <end position="667"/>
    </location>
</feature>
<evidence type="ECO:0008006" key="4">
    <source>
        <dbReference type="Google" id="ProtNLM"/>
    </source>
</evidence>
<feature type="region of interest" description="Disordered" evidence="1">
    <location>
        <begin position="815"/>
        <end position="857"/>
    </location>
</feature>
<feature type="compositionally biased region" description="Polar residues" evidence="1">
    <location>
        <begin position="124"/>
        <end position="140"/>
    </location>
</feature>
<sequence>MSSVNGTTKRKKPPACDRCKAKRVLCHPDPNGCPRCLEKGFDHDRDEYQASEELPSRPASPANLATEQLPDPPLQPPVPPVPPPPVAAPYIPVPPDPRLSTAPSGQPAANGFYPSPAWAAAGPSNDNSATFRTDASTSQAPPFAVPTESTSSWALLPTAGLRLTPDLAMHLPHYDEPLIRFSNLYAALTASNWHVDMLSPQARALALACLTLGALFSYDARIIGPSGIGGFAGIKWRGEDLRPYGRRRRLAFERIREMALRAVRKVDATLEPTIDNAATCYMLDIATQIGGETKLKALGSRPFLRSYYSHIHSLISTAGAPLAGNAGRGLWAIHLAVDMCTEVAGGRFSVSAEEQELLTGDETTTVAEVKAHYRELLAQPIKEEWPGANLFVSTARSLVREVLGPHNRERKIDIGVLSRAVQSVVDMHAVSLLHRQVWDRYVAASSSSSSSEGPQDAPLFQHAHARRVRWTRAHAASGIRHLGSYVWTPLVAPLVREIYRRAQEFANESATPEEVSSLSDERVGRPGGGEAGHSFSRELQHAQMNFLVRQVRALVPVAVEAHLIGLEEVPMMAMLSLIRETGVIDSIELFVELIEQGDLSRDAQTVKLAHGAAQLLKVGGWSYASHEIDTLIDALEAIASPNMLTPTDSLNFSHGSGNDPTSATSPSQQQQQQQVYFSTQDPPAGAPSSNLAVDSTTVVPPPPPSAFHPNGSAVPQQDYGRTANVQSESLSPGWLFAAANLATSGSASANPTSGLGLEDTTTTTNGLGDDLGFVDDLDQSGALFGGAGWATGGIGTAALDATLFGGLAAFAGPGTGAGWSPPPPAGGAASQTGRAQYAAPSQGSQAQGDWASRSPGT</sequence>
<protein>
    <recommendedName>
        <fullName evidence="4">Zn(2)-C6 fungal-type domain-containing protein</fullName>
    </recommendedName>
</protein>
<gene>
    <name evidence="2" type="ORF">C6P46_004667</name>
</gene>
<dbReference type="AlphaFoldDB" id="A0A9P6W2F6"/>
<dbReference type="Proteomes" id="UP000777482">
    <property type="component" value="Unassembled WGS sequence"/>
</dbReference>
<evidence type="ECO:0000313" key="2">
    <source>
        <dbReference type="EMBL" id="KAG0660367.1"/>
    </source>
</evidence>
<dbReference type="OrthoDB" id="2525765at2759"/>
<dbReference type="EMBL" id="PUHQ01000045">
    <property type="protein sequence ID" value="KAG0660367.1"/>
    <property type="molecule type" value="Genomic_DNA"/>
</dbReference>
<feature type="compositionally biased region" description="Polar residues" evidence="1">
    <location>
        <begin position="675"/>
        <end position="694"/>
    </location>
</feature>
<accession>A0A9P6W2F6</accession>
<reference evidence="2 3" key="1">
    <citation type="submission" date="2020-11" db="EMBL/GenBank/DDBJ databases">
        <title>Kefir isolates.</title>
        <authorList>
            <person name="Marcisauskas S."/>
            <person name="Kim Y."/>
            <person name="Blasche S."/>
        </authorList>
    </citation>
    <scope>NUCLEOTIDE SEQUENCE [LARGE SCALE GENOMIC DNA]</scope>
    <source>
        <strain evidence="2 3">KR</strain>
    </source>
</reference>
<organism evidence="2 3">
    <name type="scientific">Rhodotorula mucilaginosa</name>
    <name type="common">Yeast</name>
    <name type="synonym">Rhodotorula rubra</name>
    <dbReference type="NCBI Taxonomy" id="5537"/>
    <lineage>
        <taxon>Eukaryota</taxon>
        <taxon>Fungi</taxon>
        <taxon>Dikarya</taxon>
        <taxon>Basidiomycota</taxon>
        <taxon>Pucciniomycotina</taxon>
        <taxon>Microbotryomycetes</taxon>
        <taxon>Sporidiobolales</taxon>
        <taxon>Sporidiobolaceae</taxon>
        <taxon>Rhodotorula</taxon>
    </lineage>
</organism>
<evidence type="ECO:0000256" key="1">
    <source>
        <dbReference type="SAM" id="MobiDB-lite"/>
    </source>
</evidence>